<evidence type="ECO:0000313" key="5">
    <source>
        <dbReference type="EMBL" id="KRU12327.1"/>
    </source>
</evidence>
<evidence type="ECO:0000313" key="6">
    <source>
        <dbReference type="Proteomes" id="UP000028042"/>
    </source>
</evidence>
<dbReference type="InterPro" id="IPR041183">
    <property type="entry name" value="Cyclophilin-like"/>
</dbReference>
<proteinExistence type="predicted"/>
<reference evidence="4 7" key="1">
    <citation type="journal article" date="2015" name="Genome Announc.">
        <title>Complete Genome Sequence of the Nitrogen-Fixing and Solvent-Producing Clostridium pasteurianum DSM 525.</title>
        <authorList>
            <person name="Poehlein A."/>
            <person name="Grosse-Honebrink A."/>
            <person name="Zhang Y."/>
            <person name="Minton N.P."/>
            <person name="Daniel R."/>
        </authorList>
    </citation>
    <scope>NUCLEOTIDE SEQUENCE [LARGE SCALE GENOMIC DNA]</scope>
    <source>
        <strain evidence="4">DSM 525</strain>
        <strain evidence="7">DSM 525 / ATCC 6013</strain>
    </source>
</reference>
<evidence type="ECO:0000256" key="1">
    <source>
        <dbReference type="SAM" id="MobiDB-lite"/>
    </source>
</evidence>
<dbReference type="EMBL" id="CP009268">
    <property type="protein sequence ID" value="AJA51666.1"/>
    <property type="molecule type" value="Genomic_DNA"/>
</dbReference>
<dbReference type="InterPro" id="IPR029000">
    <property type="entry name" value="Cyclophilin-like_dom_sf"/>
</dbReference>
<feature type="signal peptide" evidence="2">
    <location>
        <begin position="1"/>
        <end position="18"/>
    </location>
</feature>
<dbReference type="PROSITE" id="PS51257">
    <property type="entry name" value="PROKAR_LIPOPROTEIN"/>
    <property type="match status" value="1"/>
</dbReference>
<gene>
    <name evidence="4" type="ORF">CLPA_c16030</name>
    <name evidence="5" type="ORF">CP6013_01574</name>
</gene>
<feature type="domain" description="Cyclophilin-like" evidence="3">
    <location>
        <begin position="75"/>
        <end position="185"/>
    </location>
</feature>
<dbReference type="Gene3D" id="2.40.100.20">
    <property type="match status" value="1"/>
</dbReference>
<dbReference type="SUPFAM" id="SSF50891">
    <property type="entry name" value="Cyclophilin-like"/>
    <property type="match status" value="1"/>
</dbReference>
<feature type="region of interest" description="Disordered" evidence="1">
    <location>
        <begin position="23"/>
        <end position="65"/>
    </location>
</feature>
<name>A0A0H3J6Y6_CLOPA</name>
<keyword evidence="2" id="KW-0732">Signal</keyword>
<feature type="compositionally biased region" description="Low complexity" evidence="1">
    <location>
        <begin position="23"/>
        <end position="37"/>
    </location>
</feature>
<dbReference type="EMBL" id="JPGY02000001">
    <property type="protein sequence ID" value="KRU12327.1"/>
    <property type="molecule type" value="Genomic_DNA"/>
</dbReference>
<evidence type="ECO:0000313" key="4">
    <source>
        <dbReference type="EMBL" id="AJA51666.1"/>
    </source>
</evidence>
<dbReference type="PATRIC" id="fig|1262449.3.peg.1441"/>
<dbReference type="KEGG" id="cpat:CLPA_c16030"/>
<keyword evidence="7" id="KW-1185">Reference proteome</keyword>
<sequence length="188" mass="20478">MKRILLVFLACMMLFSLAACGRNSSSNEGNSSSQSGNTAESENEISQMPEQKNNTNQTDSRQGIAKREKMITMNIKVGNKTFTAKMYDNETTQALIAQLPMTVTMSELNGREKHYSLSSDLPAKSTEKPATINAGEIMCWSSNNLVLFYNTFSNSYGGYVKLGYIEDISGFASALGTGSVQVTFSVNG</sequence>
<reference evidence="5" key="2">
    <citation type="submission" date="2015-10" db="EMBL/GenBank/DDBJ databases">
        <title>Improved Draft Genome Sequence of Clostridium pasteurianum Strain ATCC 6013 (DSM 525) Using a Hybrid Next-Generation Sequencing Approach.</title>
        <authorList>
            <person name="Pyne M.E."/>
            <person name="Utturkar S.M."/>
            <person name="Brown S.D."/>
            <person name="Moo-Young M."/>
            <person name="Chung D.A."/>
            <person name="Chou P.C."/>
        </authorList>
    </citation>
    <scope>NUCLEOTIDE SEQUENCE</scope>
    <source>
        <strain evidence="5">ATCC 6013</strain>
    </source>
</reference>
<protein>
    <submittedName>
        <fullName evidence="5">Cyclophilin domain containing protein</fullName>
    </submittedName>
</protein>
<organism evidence="4 7">
    <name type="scientific">Clostridium pasteurianum DSM 525 = ATCC 6013</name>
    <dbReference type="NCBI Taxonomy" id="1262449"/>
    <lineage>
        <taxon>Bacteria</taxon>
        <taxon>Bacillati</taxon>
        <taxon>Bacillota</taxon>
        <taxon>Clostridia</taxon>
        <taxon>Eubacteriales</taxon>
        <taxon>Clostridiaceae</taxon>
        <taxon>Clostridium</taxon>
    </lineage>
</organism>
<dbReference type="KEGG" id="cpae:CPAST_c16030"/>
<dbReference type="eggNOG" id="COG4925">
    <property type="taxonomic scope" value="Bacteria"/>
</dbReference>
<dbReference type="Proteomes" id="UP000028042">
    <property type="component" value="Unassembled WGS sequence"/>
</dbReference>
<dbReference type="AlphaFoldDB" id="A0A0H3J6Y6"/>
<feature type="compositionally biased region" description="Polar residues" evidence="1">
    <location>
        <begin position="38"/>
        <end position="61"/>
    </location>
</feature>
<reference evidence="5 6" key="3">
    <citation type="journal article" name="Genome Announc.">
        <title>Improved Draft Genome Sequence of Clostridium pasteurianum Strain ATCC 6013 (DSM 525) Using a Hybrid Next-Generation Sequencing Approach.</title>
        <authorList>
            <person name="Pyne M.E."/>
            <person name="Utturkar S."/>
            <person name="Brown S.D."/>
            <person name="Moo-Young M."/>
            <person name="Chung D.A."/>
            <person name="Chou C.P."/>
        </authorList>
    </citation>
    <scope>NUCLEOTIDE SEQUENCE [LARGE SCALE GENOMIC DNA]</scope>
    <source>
        <strain evidence="5 6">ATCC 6013</strain>
    </source>
</reference>
<evidence type="ECO:0000256" key="2">
    <source>
        <dbReference type="SAM" id="SignalP"/>
    </source>
</evidence>
<evidence type="ECO:0000313" key="7">
    <source>
        <dbReference type="Proteomes" id="UP000030905"/>
    </source>
</evidence>
<evidence type="ECO:0000259" key="3">
    <source>
        <dbReference type="Pfam" id="PF18050"/>
    </source>
</evidence>
<accession>A0A0H3J6Y6</accession>
<feature type="chain" id="PRO_5038209366" evidence="2">
    <location>
        <begin position="19"/>
        <end position="188"/>
    </location>
</feature>
<dbReference type="Proteomes" id="UP000030905">
    <property type="component" value="Chromosome"/>
</dbReference>
<dbReference type="Pfam" id="PF18050">
    <property type="entry name" value="Cyclophil_like2"/>
    <property type="match status" value="1"/>
</dbReference>